<dbReference type="InterPro" id="IPR045057">
    <property type="entry name" value="Gcn5-rel_NAT"/>
</dbReference>
<keyword evidence="4" id="KW-1185">Reference proteome</keyword>
<feature type="domain" description="N-acetyltransferase" evidence="1">
    <location>
        <begin position="1"/>
        <end position="97"/>
    </location>
</feature>
<dbReference type="SUPFAM" id="SSF55729">
    <property type="entry name" value="Acyl-CoA N-acyltransferases (Nat)"/>
    <property type="match status" value="1"/>
</dbReference>
<dbReference type="PANTHER" id="PTHR31435:SF10">
    <property type="entry name" value="BSR4717 PROTEIN"/>
    <property type="match status" value="1"/>
</dbReference>
<evidence type="ECO:0000259" key="2">
    <source>
        <dbReference type="PROSITE" id="PS51729"/>
    </source>
</evidence>
<dbReference type="OrthoDB" id="5405911at2"/>
<dbReference type="InterPro" id="IPR031165">
    <property type="entry name" value="GNAT_YJDJ"/>
</dbReference>
<evidence type="ECO:0000313" key="4">
    <source>
        <dbReference type="Proteomes" id="UP000198815"/>
    </source>
</evidence>
<dbReference type="Pfam" id="PF14542">
    <property type="entry name" value="Acetyltransf_CG"/>
    <property type="match status" value="1"/>
</dbReference>
<evidence type="ECO:0000313" key="3">
    <source>
        <dbReference type="EMBL" id="SER77559.1"/>
    </source>
</evidence>
<sequence>MSEPDVTKNEQESRYEARIDGQLAGFLQYRSAGDAIELPHTEVDPQFGGQGVGSALVRYGLDEIRAQGEHKIIPTCPFVKGWLDKHPDYQDLEAGQA</sequence>
<proteinExistence type="predicted"/>
<name>A0A1H9S0A0_9ACTN</name>
<reference evidence="3 4" key="1">
    <citation type="submission" date="2016-10" db="EMBL/GenBank/DDBJ databases">
        <authorList>
            <person name="de Groot N.N."/>
        </authorList>
    </citation>
    <scope>NUCLEOTIDE SEQUENCE [LARGE SCALE GENOMIC DNA]</scope>
    <source>
        <strain evidence="3 4">DSM 16859</strain>
    </source>
</reference>
<feature type="domain" description="N-acetyltransferase" evidence="2">
    <location>
        <begin position="7"/>
        <end position="94"/>
    </location>
</feature>
<dbReference type="PROSITE" id="PS51729">
    <property type="entry name" value="GNAT_YJDJ"/>
    <property type="match status" value="1"/>
</dbReference>
<dbReference type="EMBL" id="FOGZ01000010">
    <property type="protein sequence ID" value="SER77559.1"/>
    <property type="molecule type" value="Genomic_DNA"/>
</dbReference>
<dbReference type="RefSeq" id="WP_091969072.1">
    <property type="nucleotide sequence ID" value="NZ_FOGZ01000010.1"/>
</dbReference>
<evidence type="ECO:0000259" key="1">
    <source>
        <dbReference type="PROSITE" id="PS51186"/>
    </source>
</evidence>
<dbReference type="PANTHER" id="PTHR31435">
    <property type="entry name" value="PROTEIN NATD1"/>
    <property type="match status" value="1"/>
</dbReference>
<dbReference type="CDD" id="cd04301">
    <property type="entry name" value="NAT_SF"/>
    <property type="match status" value="1"/>
</dbReference>
<dbReference type="GO" id="GO:0016747">
    <property type="term" value="F:acyltransferase activity, transferring groups other than amino-acyl groups"/>
    <property type="evidence" value="ECO:0007669"/>
    <property type="project" value="InterPro"/>
</dbReference>
<protein>
    <submittedName>
        <fullName evidence="3">Uncharacterized protein</fullName>
    </submittedName>
</protein>
<dbReference type="AlphaFoldDB" id="A0A1H9S0A0"/>
<dbReference type="Gene3D" id="3.40.630.30">
    <property type="match status" value="1"/>
</dbReference>
<dbReference type="PROSITE" id="PS51186">
    <property type="entry name" value="GNAT"/>
    <property type="match status" value="1"/>
</dbReference>
<accession>A0A1H9S0A0</accession>
<organism evidence="3 4">
    <name type="scientific">Propionibacterium cyclohexanicum</name>
    <dbReference type="NCBI Taxonomy" id="64702"/>
    <lineage>
        <taxon>Bacteria</taxon>
        <taxon>Bacillati</taxon>
        <taxon>Actinomycetota</taxon>
        <taxon>Actinomycetes</taxon>
        <taxon>Propionibacteriales</taxon>
        <taxon>Propionibacteriaceae</taxon>
        <taxon>Propionibacterium</taxon>
    </lineage>
</organism>
<dbReference type="InterPro" id="IPR016181">
    <property type="entry name" value="Acyl_CoA_acyltransferase"/>
</dbReference>
<dbReference type="STRING" id="64702.SAMN05443377_11019"/>
<gene>
    <name evidence="3" type="ORF">SAMN05443377_11019</name>
</gene>
<dbReference type="InterPro" id="IPR000182">
    <property type="entry name" value="GNAT_dom"/>
</dbReference>
<dbReference type="Proteomes" id="UP000198815">
    <property type="component" value="Unassembled WGS sequence"/>
</dbReference>